<dbReference type="STRING" id="578942.SAMN05216289_10965"/>
<keyword evidence="3 6" id="KW-0812">Transmembrane</keyword>
<keyword evidence="5 6" id="KW-0472">Membrane</keyword>
<dbReference type="Pfam" id="PF06835">
    <property type="entry name" value="LptC"/>
    <property type="match status" value="1"/>
</dbReference>
<dbReference type="PANTHER" id="PTHR37481">
    <property type="entry name" value="LIPOPOLYSACCHARIDE EXPORT SYSTEM PROTEIN LPTC"/>
    <property type="match status" value="1"/>
</dbReference>
<evidence type="ECO:0000256" key="1">
    <source>
        <dbReference type="ARBA" id="ARBA00022475"/>
    </source>
</evidence>
<evidence type="ECO:0000256" key="3">
    <source>
        <dbReference type="ARBA" id="ARBA00022692"/>
    </source>
</evidence>
<dbReference type="Proteomes" id="UP000198575">
    <property type="component" value="Unassembled WGS sequence"/>
</dbReference>
<keyword evidence="8" id="KW-1185">Reference proteome</keyword>
<dbReference type="OrthoDB" id="5973594at2"/>
<reference evidence="7 8" key="1">
    <citation type="submission" date="2016-10" db="EMBL/GenBank/DDBJ databases">
        <authorList>
            <person name="de Groot N.N."/>
        </authorList>
    </citation>
    <scope>NUCLEOTIDE SEQUENCE [LARGE SCALE GENOMIC DNA]</scope>
    <source>
        <strain evidence="7 8">CGMCC 1.7659</strain>
    </source>
</reference>
<dbReference type="GO" id="GO:0015221">
    <property type="term" value="F:lipopolysaccharide transmembrane transporter activity"/>
    <property type="evidence" value="ECO:0007669"/>
    <property type="project" value="InterPro"/>
</dbReference>
<dbReference type="InterPro" id="IPR010664">
    <property type="entry name" value="LipoPS_assembly_LptC-rel"/>
</dbReference>
<accession>A0A1I4XDR6</accession>
<dbReference type="GO" id="GO:0005886">
    <property type="term" value="C:plasma membrane"/>
    <property type="evidence" value="ECO:0007669"/>
    <property type="project" value="InterPro"/>
</dbReference>
<dbReference type="InterPro" id="IPR026265">
    <property type="entry name" value="LptC"/>
</dbReference>
<feature type="transmembrane region" description="Helical" evidence="6">
    <location>
        <begin position="7"/>
        <end position="27"/>
    </location>
</feature>
<dbReference type="InterPro" id="IPR052363">
    <property type="entry name" value="LPS_export_LptC"/>
</dbReference>
<name>A0A1I4XDR6_9GAMM</name>
<dbReference type="AlphaFoldDB" id="A0A1I4XDR6"/>
<evidence type="ECO:0000256" key="4">
    <source>
        <dbReference type="ARBA" id="ARBA00022989"/>
    </source>
</evidence>
<evidence type="ECO:0000256" key="6">
    <source>
        <dbReference type="SAM" id="Phobius"/>
    </source>
</evidence>
<evidence type="ECO:0000313" key="8">
    <source>
        <dbReference type="Proteomes" id="UP000198575"/>
    </source>
</evidence>
<dbReference type="GO" id="GO:0030288">
    <property type="term" value="C:outer membrane-bounded periplasmic space"/>
    <property type="evidence" value="ECO:0007669"/>
    <property type="project" value="TreeGrafter"/>
</dbReference>
<organism evidence="7 8">
    <name type="scientific">Dokdonella immobilis</name>
    <dbReference type="NCBI Taxonomy" id="578942"/>
    <lineage>
        <taxon>Bacteria</taxon>
        <taxon>Pseudomonadati</taxon>
        <taxon>Pseudomonadota</taxon>
        <taxon>Gammaproteobacteria</taxon>
        <taxon>Lysobacterales</taxon>
        <taxon>Rhodanobacteraceae</taxon>
        <taxon>Dokdonella</taxon>
    </lineage>
</organism>
<keyword evidence="4 6" id="KW-1133">Transmembrane helix</keyword>
<keyword evidence="1" id="KW-1003">Cell membrane</keyword>
<proteinExistence type="predicted"/>
<protein>
    <submittedName>
        <fullName evidence="7">Lipopolysaccharide export system protein LptC</fullName>
    </submittedName>
</protein>
<dbReference type="NCBIfam" id="TIGR04409">
    <property type="entry name" value="LptC_YrbK"/>
    <property type="match status" value="1"/>
</dbReference>
<dbReference type="EMBL" id="FOVF01000009">
    <property type="protein sequence ID" value="SFN23915.1"/>
    <property type="molecule type" value="Genomic_DNA"/>
</dbReference>
<keyword evidence="2" id="KW-0997">Cell inner membrane</keyword>
<dbReference type="RefSeq" id="WP_092407007.1">
    <property type="nucleotide sequence ID" value="NZ_FOVF01000009.1"/>
</dbReference>
<gene>
    <name evidence="7" type="ORF">SAMN05216289_10965</name>
</gene>
<sequence length="193" mass="21065">MNMDRRFILLVIGLVILVAVTQVMLWLTRPPALEPTFSGPPRSSYTLDNFSMNALGEDGKLSFTVSGPRLTRRSEDGSIFVSTPDYVMVDKDGNPWVGKSDSAWVNKDGSLMRLEGNVEMARADADAAKAATLHTSDLTARPKAKTFETAAPARIEQPGSILRGTGLRGDLNTKVLELLSDVNNTFEPTPRKN</sequence>
<dbReference type="PANTHER" id="PTHR37481:SF1">
    <property type="entry name" value="LIPOPOLYSACCHARIDE EXPORT SYSTEM PROTEIN LPTC"/>
    <property type="match status" value="1"/>
</dbReference>
<dbReference type="Gene3D" id="2.60.450.10">
    <property type="entry name" value="Lipopolysaccharide (LPS) transport protein A like domain"/>
    <property type="match status" value="1"/>
</dbReference>
<evidence type="ECO:0000313" key="7">
    <source>
        <dbReference type="EMBL" id="SFN23915.1"/>
    </source>
</evidence>
<dbReference type="GO" id="GO:0017089">
    <property type="term" value="F:glycolipid transfer activity"/>
    <property type="evidence" value="ECO:0007669"/>
    <property type="project" value="TreeGrafter"/>
</dbReference>
<evidence type="ECO:0000256" key="2">
    <source>
        <dbReference type="ARBA" id="ARBA00022519"/>
    </source>
</evidence>
<evidence type="ECO:0000256" key="5">
    <source>
        <dbReference type="ARBA" id="ARBA00023136"/>
    </source>
</evidence>